<reference evidence="1" key="1">
    <citation type="submission" date="2020-11" db="EMBL/GenBank/DDBJ databases">
        <title>Halonatronomonas betainensis gen. nov., sp. nov. a novel haloalkaliphilic representative of the family Halanaerobiacae capable of betaine degradation.</title>
        <authorList>
            <person name="Boltyanskaya Y."/>
            <person name="Kevbrin V."/>
            <person name="Detkova E."/>
            <person name="Grouzdev D.S."/>
            <person name="Koziaeva V."/>
            <person name="Zhilina T."/>
        </authorList>
    </citation>
    <scope>NUCLEOTIDE SEQUENCE</scope>
    <source>
        <strain evidence="1">Z-7014</strain>
    </source>
</reference>
<dbReference type="EMBL" id="JADPIE010000001">
    <property type="protein sequence ID" value="MBF8435493.1"/>
    <property type="molecule type" value="Genomic_DNA"/>
</dbReference>
<proteinExistence type="predicted"/>
<name>A0A931F7H2_9FIRM</name>
<evidence type="ECO:0000313" key="1">
    <source>
        <dbReference type="EMBL" id="MBF8435493.1"/>
    </source>
</evidence>
<sequence>MTIRNLINRLPDKEIEKMNLILDIEEMTPTDSPDIGWERKIICPSCYKKTLLLKTNSKTGAYYKCLECKNSGELIVLYHDLLGKSLMVSEAEPGL</sequence>
<organism evidence="1 2">
    <name type="scientific">Halonatronomonas betaini</name>
    <dbReference type="NCBI Taxonomy" id="2778430"/>
    <lineage>
        <taxon>Bacteria</taxon>
        <taxon>Bacillati</taxon>
        <taxon>Bacillota</taxon>
        <taxon>Clostridia</taxon>
        <taxon>Halanaerobiales</taxon>
        <taxon>Halarsenatibacteraceae</taxon>
        <taxon>Halonatronomonas</taxon>
    </lineage>
</organism>
<comment type="caution">
    <text evidence="1">The sequence shown here is derived from an EMBL/GenBank/DDBJ whole genome shotgun (WGS) entry which is preliminary data.</text>
</comment>
<evidence type="ECO:0000313" key="2">
    <source>
        <dbReference type="Proteomes" id="UP000621436"/>
    </source>
</evidence>
<accession>A0A931F7H2</accession>
<keyword evidence="2" id="KW-1185">Reference proteome</keyword>
<dbReference type="RefSeq" id="WP_270452113.1">
    <property type="nucleotide sequence ID" value="NZ_JADPIE010000001.1"/>
</dbReference>
<dbReference type="Proteomes" id="UP000621436">
    <property type="component" value="Unassembled WGS sequence"/>
</dbReference>
<dbReference type="AlphaFoldDB" id="A0A931F7H2"/>
<protein>
    <submittedName>
        <fullName evidence="1">Uncharacterized protein</fullName>
    </submittedName>
</protein>
<gene>
    <name evidence="1" type="ORF">I0Q91_00245</name>
</gene>